<dbReference type="Gene3D" id="3.30.420.380">
    <property type="match status" value="1"/>
</dbReference>
<dbReference type="NCBIfam" id="TIGR01709">
    <property type="entry name" value="typeII_sec_gspL"/>
    <property type="match status" value="1"/>
</dbReference>
<dbReference type="SUPFAM" id="SSF53067">
    <property type="entry name" value="Actin-like ATPase domain"/>
    <property type="match status" value="1"/>
</dbReference>
<evidence type="ECO:0000313" key="2">
    <source>
        <dbReference type="Proteomes" id="UP000198462"/>
    </source>
</evidence>
<evidence type="ECO:0008006" key="3">
    <source>
        <dbReference type="Google" id="ProtNLM"/>
    </source>
</evidence>
<dbReference type="InterPro" id="IPR007812">
    <property type="entry name" value="T2SS_protein-GspL"/>
</dbReference>
<evidence type="ECO:0000313" key="1">
    <source>
        <dbReference type="EMBL" id="OWV31747.1"/>
    </source>
</evidence>
<dbReference type="GO" id="GO:0015628">
    <property type="term" value="P:protein secretion by the type II secretion system"/>
    <property type="evidence" value="ECO:0007669"/>
    <property type="project" value="InterPro"/>
</dbReference>
<reference evidence="2" key="1">
    <citation type="submission" date="2017-05" db="EMBL/GenBank/DDBJ databases">
        <authorList>
            <person name="Lin X."/>
        </authorList>
    </citation>
    <scope>NUCLEOTIDE SEQUENCE [LARGE SCALE GENOMIC DNA]</scope>
    <source>
        <strain evidence="2">JLT2012</strain>
    </source>
</reference>
<gene>
    <name evidence="1" type="ORF">B5C34_14640</name>
</gene>
<proteinExistence type="predicted"/>
<dbReference type="GO" id="GO:0009276">
    <property type="term" value="C:Gram-negative-bacterium-type cell wall"/>
    <property type="evidence" value="ECO:0007669"/>
    <property type="project" value="InterPro"/>
</dbReference>
<organism evidence="1 2">
    <name type="scientific">Pacificimonas flava</name>
    <dbReference type="NCBI Taxonomy" id="1234595"/>
    <lineage>
        <taxon>Bacteria</taxon>
        <taxon>Pseudomonadati</taxon>
        <taxon>Pseudomonadota</taxon>
        <taxon>Alphaproteobacteria</taxon>
        <taxon>Sphingomonadales</taxon>
        <taxon>Sphingosinicellaceae</taxon>
        <taxon>Pacificimonas</taxon>
    </lineage>
</organism>
<dbReference type="InterPro" id="IPR043129">
    <property type="entry name" value="ATPase_NBD"/>
</dbReference>
<comment type="caution">
    <text evidence="1">The sequence shown here is derived from an EMBL/GenBank/DDBJ whole genome shotgun (WGS) entry which is preliminary data.</text>
</comment>
<protein>
    <recommendedName>
        <fullName evidence="3">General secretion pathway protein L</fullName>
    </recommendedName>
</protein>
<dbReference type="EMBL" id="NFZT01000007">
    <property type="protein sequence ID" value="OWV31747.1"/>
    <property type="molecule type" value="Genomic_DNA"/>
</dbReference>
<keyword evidence="2" id="KW-1185">Reference proteome</keyword>
<dbReference type="RefSeq" id="WP_088713544.1">
    <property type="nucleotide sequence ID" value="NZ_NFZT01000007.1"/>
</dbReference>
<sequence>MTGRTLYMLAGEGAPVSWARIGADGKLDGRGTVRDDRPLPHEDGDFLVVSVPGDRITIRAAELPGTQAQARTVARLALGSELAGDPAALHIAAARAADLADRRLAAAVDRRLMDGWTARLEMMGIVPDRLVPAPLLLTPPDDGYLIAPAAEGGGLVDVRGADAAFSAPPALARTICGDAAIRELTAEQALLTRLQESEDPELDLLQGDYARRGESALPGLAKRASVYLFSAALLFLAAVLIDGVRHDRAADRLTGAIAERAAAAGVGLPAATDPLPALRLAAARSGAGGGFSLAMETLAAAVRGAPGISVSSLSWAGGRLGAEIRLSPGADSEALRPAVEAAGLRLVTGPVEAAENGSRSTIEIVP</sequence>
<dbReference type="AlphaFoldDB" id="A0A219B093"/>
<dbReference type="OrthoDB" id="7432052at2"/>
<dbReference type="GO" id="GO:0015627">
    <property type="term" value="C:type II protein secretion system complex"/>
    <property type="evidence" value="ECO:0007669"/>
    <property type="project" value="InterPro"/>
</dbReference>
<dbReference type="Proteomes" id="UP000198462">
    <property type="component" value="Unassembled WGS sequence"/>
</dbReference>
<accession>A0A219B093</accession>
<name>A0A219B093_9SPHN</name>